<dbReference type="EMBL" id="AABTCC010000025">
    <property type="protein sequence ID" value="EAI8859689.1"/>
    <property type="molecule type" value="Genomic_DNA"/>
</dbReference>
<feature type="domain" description="Pseudouridine synthase II N-terminal" evidence="6">
    <location>
        <begin position="25"/>
        <end position="172"/>
    </location>
</feature>
<evidence type="ECO:0000313" key="8">
    <source>
        <dbReference type="Proteomes" id="UP000535509"/>
    </source>
</evidence>
<comment type="catalytic activity">
    <reaction evidence="1 5">
        <text>uridine(55) in tRNA = pseudouridine(55) in tRNA</text>
        <dbReference type="Rhea" id="RHEA:42532"/>
        <dbReference type="Rhea" id="RHEA-COMP:10101"/>
        <dbReference type="Rhea" id="RHEA-COMP:10102"/>
        <dbReference type="ChEBI" id="CHEBI:65314"/>
        <dbReference type="ChEBI" id="CHEBI:65315"/>
        <dbReference type="EC" id="5.4.99.25"/>
    </reaction>
</comment>
<dbReference type="RefSeq" id="WP_002849132.1">
    <property type="nucleotide sequence ID" value="NZ_AACCWO020000013.1"/>
</dbReference>
<dbReference type="OMA" id="CSHGTYI"/>
<dbReference type="SUPFAM" id="SSF55120">
    <property type="entry name" value="Pseudouridine synthase"/>
    <property type="match status" value="1"/>
</dbReference>
<keyword evidence="4 5" id="KW-0413">Isomerase</keyword>
<keyword evidence="8" id="KW-1185">Reference proteome</keyword>
<dbReference type="GO" id="GO:0031119">
    <property type="term" value="P:tRNA pseudouridine synthesis"/>
    <property type="evidence" value="ECO:0007669"/>
    <property type="project" value="UniProtKB-UniRule"/>
</dbReference>
<dbReference type="GO" id="GO:1990481">
    <property type="term" value="P:mRNA pseudouridine synthesis"/>
    <property type="evidence" value="ECO:0007669"/>
    <property type="project" value="TreeGrafter"/>
</dbReference>
<evidence type="ECO:0000256" key="1">
    <source>
        <dbReference type="ARBA" id="ARBA00000385"/>
    </source>
</evidence>
<comment type="caution">
    <text evidence="7">The sequence shown here is derived from an EMBL/GenBank/DDBJ whole genome shotgun (WGS) entry which is preliminary data.</text>
</comment>
<evidence type="ECO:0000259" key="6">
    <source>
        <dbReference type="Pfam" id="PF01509"/>
    </source>
</evidence>
<keyword evidence="3 5" id="KW-0819">tRNA processing</keyword>
<dbReference type="InterPro" id="IPR014780">
    <property type="entry name" value="tRNA_psdUridine_synth_TruB"/>
</dbReference>
<comment type="similarity">
    <text evidence="2 5">Belongs to the pseudouridine synthase TruB family. Type 1 subfamily.</text>
</comment>
<gene>
    <name evidence="5 7" type="primary">truB</name>
    <name evidence="7" type="ORF">CX802_07610</name>
</gene>
<evidence type="ECO:0000256" key="5">
    <source>
        <dbReference type="HAMAP-Rule" id="MF_01080"/>
    </source>
</evidence>
<name>A0A5L8JQE2_CAMFE</name>
<dbReference type="PANTHER" id="PTHR13767">
    <property type="entry name" value="TRNA-PSEUDOURIDINE SYNTHASE"/>
    <property type="match status" value="1"/>
</dbReference>
<feature type="active site" description="Nucleophile" evidence="5">
    <location>
        <position position="40"/>
    </location>
</feature>
<dbReference type="GeneID" id="61064555"/>
<dbReference type="Proteomes" id="UP000535509">
    <property type="component" value="Unassembled WGS sequence"/>
</dbReference>
<dbReference type="EC" id="5.4.99.25" evidence="5"/>
<evidence type="ECO:0000313" key="7">
    <source>
        <dbReference type="EMBL" id="EAI8859689.1"/>
    </source>
</evidence>
<comment type="function">
    <text evidence="5">Responsible for synthesis of pseudouridine from uracil-55 in the psi GC loop of transfer RNAs.</text>
</comment>
<evidence type="ECO:0000256" key="4">
    <source>
        <dbReference type="ARBA" id="ARBA00023235"/>
    </source>
</evidence>
<accession>A0A5L8JQE2</accession>
<dbReference type="InterPro" id="IPR002501">
    <property type="entry name" value="PsdUridine_synth_N"/>
</dbReference>
<dbReference type="NCBIfam" id="TIGR00431">
    <property type="entry name" value="TruB"/>
    <property type="match status" value="1"/>
</dbReference>
<proteinExistence type="inferred from homology"/>
<dbReference type="Gene3D" id="3.30.2350.10">
    <property type="entry name" value="Pseudouridine synthase"/>
    <property type="match status" value="1"/>
</dbReference>
<dbReference type="GO" id="GO:0003723">
    <property type="term" value="F:RNA binding"/>
    <property type="evidence" value="ECO:0007669"/>
    <property type="project" value="InterPro"/>
</dbReference>
<dbReference type="PANTHER" id="PTHR13767:SF2">
    <property type="entry name" value="PSEUDOURIDYLATE SYNTHASE TRUB1"/>
    <property type="match status" value="1"/>
</dbReference>
<dbReference type="HAMAP" id="MF_01080">
    <property type="entry name" value="TruB_bact"/>
    <property type="match status" value="1"/>
</dbReference>
<reference evidence="7 8" key="1">
    <citation type="submission" date="2018-06" db="EMBL/GenBank/DDBJ databases">
        <authorList>
            <consortium name="PulseNet: The National Subtyping Network for Foodborne Disease Surveillance"/>
            <person name="Tarr C.L."/>
            <person name="Trees E."/>
            <person name="Katz L.S."/>
            <person name="Carleton-Romer H.A."/>
            <person name="Stroika S."/>
            <person name="Kucerova Z."/>
            <person name="Roache K.F."/>
            <person name="Sabol A.L."/>
            <person name="Besser J."/>
            <person name="Gerner-Smidt P."/>
        </authorList>
    </citation>
    <scope>NUCLEOTIDE SEQUENCE [LARGE SCALE GENOMIC DNA]</scope>
    <source>
        <strain evidence="7 8">PNUSAC001503</strain>
    </source>
</reference>
<dbReference type="AlphaFoldDB" id="A0A5L8JQE2"/>
<dbReference type="Pfam" id="PF01509">
    <property type="entry name" value="TruB_N"/>
    <property type="match status" value="1"/>
</dbReference>
<sequence length="278" mass="31518">MKDNRLFVANKPSGISSNHFLSRLKRKYGVKKAGFSGTLDPFANGALIIAFGAYTKLFNYLEKTPKTYVATLWLGANSQSLDNENIRSVCKLKPFAMDSIDIVMKDLQGKITYVPPKFSAKKIDGKRAYALARNGEEFEMKSSVMEIFNVKLIHYCHPFLSFEISLSEGAYVRSWANLFAKRLGVDGTLSALRRVSEGRFKFENEKALDPLEFLNLAQNSYLGNEDNIKDGKKLDINEFQIKTDGTYYLIFDNFFSIIKIENGAVSYCLNKVEYAYTN</sequence>
<dbReference type="InterPro" id="IPR020103">
    <property type="entry name" value="PsdUridine_synth_cat_dom_sf"/>
</dbReference>
<evidence type="ECO:0000256" key="3">
    <source>
        <dbReference type="ARBA" id="ARBA00022694"/>
    </source>
</evidence>
<protein>
    <recommendedName>
        <fullName evidence="5">tRNA pseudouridine synthase B</fullName>
        <ecNumber evidence="5">5.4.99.25</ecNumber>
    </recommendedName>
    <alternativeName>
        <fullName evidence="5">tRNA pseudouridine(55) synthase</fullName>
        <shortName evidence="5">Psi55 synthase</shortName>
    </alternativeName>
    <alternativeName>
        <fullName evidence="5">tRNA pseudouridylate synthase</fullName>
    </alternativeName>
    <alternativeName>
        <fullName evidence="5">tRNA-uridine isomerase</fullName>
    </alternativeName>
</protein>
<organism evidence="7 8">
    <name type="scientific">Campylobacter fetus</name>
    <dbReference type="NCBI Taxonomy" id="196"/>
    <lineage>
        <taxon>Bacteria</taxon>
        <taxon>Pseudomonadati</taxon>
        <taxon>Campylobacterota</taxon>
        <taxon>Epsilonproteobacteria</taxon>
        <taxon>Campylobacterales</taxon>
        <taxon>Campylobacteraceae</taxon>
        <taxon>Campylobacter</taxon>
    </lineage>
</organism>
<dbReference type="GO" id="GO:0160148">
    <property type="term" value="F:tRNA pseudouridine(55) synthase activity"/>
    <property type="evidence" value="ECO:0007669"/>
    <property type="project" value="UniProtKB-EC"/>
</dbReference>
<evidence type="ECO:0000256" key="2">
    <source>
        <dbReference type="ARBA" id="ARBA00005642"/>
    </source>
</evidence>